<dbReference type="Gene3D" id="3.30.360.10">
    <property type="entry name" value="Dihydrodipicolinate Reductase, domain 2"/>
    <property type="match status" value="1"/>
</dbReference>
<dbReference type="InterPro" id="IPR036291">
    <property type="entry name" value="NAD(P)-bd_dom_sf"/>
</dbReference>
<dbReference type="RefSeq" id="WP_043967851.1">
    <property type="nucleotide sequence ID" value="NZ_JXSX01000003.1"/>
</dbReference>
<dbReference type="PANTHER" id="PTHR22604:SF105">
    <property type="entry name" value="TRANS-1,2-DIHYDROBENZENE-1,2-DIOL DEHYDROGENASE"/>
    <property type="match status" value="1"/>
</dbReference>
<dbReference type="SUPFAM" id="SSF55347">
    <property type="entry name" value="Glyceraldehyde-3-phosphate dehydrogenase-like, C-terminal domain"/>
    <property type="match status" value="1"/>
</dbReference>
<dbReference type="GeneID" id="301307447"/>
<dbReference type="GO" id="GO:0000166">
    <property type="term" value="F:nucleotide binding"/>
    <property type="evidence" value="ECO:0007669"/>
    <property type="project" value="InterPro"/>
</dbReference>
<keyword evidence="6" id="KW-1185">Reference proteome</keyword>
<dbReference type="Proteomes" id="UP000032254">
    <property type="component" value="Unassembled WGS sequence"/>
</dbReference>
<dbReference type="InterPro" id="IPR055170">
    <property type="entry name" value="GFO_IDH_MocA-like_dom"/>
</dbReference>
<evidence type="ECO:0000259" key="4">
    <source>
        <dbReference type="Pfam" id="PF22725"/>
    </source>
</evidence>
<comment type="similarity">
    <text evidence="1">Belongs to the Gfo/Idh/MocA family.</text>
</comment>
<keyword evidence="2" id="KW-0560">Oxidoreductase</keyword>
<feature type="domain" description="Gfo/Idh/MocA-like oxidoreductase N-terminal" evidence="3">
    <location>
        <begin position="10"/>
        <end position="128"/>
    </location>
</feature>
<sequence>MEHMGNTRPIRMGVIGCADIAWRRTLPAMENEPLITLTAIASRHRDRAAHFTERFGGVPVEGYEALLEQDDIDAVYVPLPAVLHAEWIERALRAGKHVLAEKPLTTDRKQAEHLFRVAAEHRRVLVENFMFLHHHQHQRVADMLADGVIGEVRSFASSFTIPPKPQGDIRYQADVGGGALLDIGVYPIRAAGRFLGPDLQVAGAVFRHERFRDVVVGGSTLLATDQGVTAQLTFGMEHSYTNTYEFRGSTGRLWLNRVFTPPATHQPVIYIERQDHFEQFVLPADDQFAKIVRAFAQAVLAGSAPPEWTEGSLAHASLVDAVIAGALKFPFS</sequence>
<dbReference type="InterPro" id="IPR050984">
    <property type="entry name" value="Gfo/Idh/MocA_domain"/>
</dbReference>
<comment type="caution">
    <text evidence="5">The sequence shown here is derived from an EMBL/GenBank/DDBJ whole genome shotgun (WGS) entry which is preliminary data.</text>
</comment>
<evidence type="ECO:0000259" key="3">
    <source>
        <dbReference type="Pfam" id="PF01408"/>
    </source>
</evidence>
<evidence type="ECO:0000313" key="5">
    <source>
        <dbReference type="EMBL" id="KIR61160.1"/>
    </source>
</evidence>
<dbReference type="Pfam" id="PF01408">
    <property type="entry name" value="GFO_IDH_MocA"/>
    <property type="match status" value="1"/>
</dbReference>
<evidence type="ECO:0000313" key="6">
    <source>
        <dbReference type="Proteomes" id="UP000032254"/>
    </source>
</evidence>
<dbReference type="PATRIC" id="fig|47853.6.peg.5407"/>
<protein>
    <submittedName>
        <fullName evidence="5">Oxidoreductase</fullName>
    </submittedName>
</protein>
<dbReference type="EMBL" id="JXSX01000003">
    <property type="protein sequence ID" value="KIR61160.1"/>
    <property type="molecule type" value="Genomic_DNA"/>
</dbReference>
<dbReference type="AlphaFoldDB" id="A0A0D0WUW3"/>
<organism evidence="5 6">
    <name type="scientific">Micromonospora haikouensis</name>
    <dbReference type="NCBI Taxonomy" id="686309"/>
    <lineage>
        <taxon>Bacteria</taxon>
        <taxon>Bacillati</taxon>
        <taxon>Actinomycetota</taxon>
        <taxon>Actinomycetes</taxon>
        <taxon>Micromonosporales</taxon>
        <taxon>Micromonosporaceae</taxon>
        <taxon>Micromonospora</taxon>
    </lineage>
</organism>
<dbReference type="PANTHER" id="PTHR22604">
    <property type="entry name" value="OXIDOREDUCTASES"/>
    <property type="match status" value="1"/>
</dbReference>
<gene>
    <name evidence="5" type="ORF">TK50_25795</name>
</gene>
<reference evidence="5 6" key="1">
    <citation type="submission" date="2015-01" db="EMBL/GenBank/DDBJ databases">
        <title>Sequencing and annotation of Micromonospora carbonacea strain JXNU-1 genome.</title>
        <authorList>
            <person name="Long Z."/>
            <person name="Huang Y."/>
            <person name="Jiang Y."/>
        </authorList>
    </citation>
    <scope>NUCLEOTIDE SEQUENCE [LARGE SCALE GENOMIC DNA]</scope>
    <source>
        <strain evidence="5 6">JXNU-1</strain>
    </source>
</reference>
<accession>A0A0D0WUW3</accession>
<evidence type="ECO:0000256" key="1">
    <source>
        <dbReference type="ARBA" id="ARBA00010928"/>
    </source>
</evidence>
<name>A0A0D0WUW3_9ACTN</name>
<proteinExistence type="inferred from homology"/>
<feature type="domain" description="GFO/IDH/MocA-like oxidoreductase" evidence="4">
    <location>
        <begin position="137"/>
        <end position="253"/>
    </location>
</feature>
<dbReference type="SUPFAM" id="SSF51735">
    <property type="entry name" value="NAD(P)-binding Rossmann-fold domains"/>
    <property type="match status" value="1"/>
</dbReference>
<dbReference type="InterPro" id="IPR000683">
    <property type="entry name" value="Gfo/Idh/MocA-like_OxRdtase_N"/>
</dbReference>
<dbReference type="GO" id="GO:0016491">
    <property type="term" value="F:oxidoreductase activity"/>
    <property type="evidence" value="ECO:0007669"/>
    <property type="project" value="UniProtKB-KW"/>
</dbReference>
<evidence type="ECO:0000256" key="2">
    <source>
        <dbReference type="ARBA" id="ARBA00023002"/>
    </source>
</evidence>
<dbReference type="Gene3D" id="3.40.50.720">
    <property type="entry name" value="NAD(P)-binding Rossmann-like Domain"/>
    <property type="match status" value="1"/>
</dbReference>
<dbReference type="Pfam" id="PF22725">
    <property type="entry name" value="GFO_IDH_MocA_C3"/>
    <property type="match status" value="1"/>
</dbReference>